<evidence type="ECO:0000313" key="3">
    <source>
        <dbReference type="Proteomes" id="UP000008062"/>
    </source>
</evidence>
<dbReference type="RefSeq" id="XP_003847432.1">
    <property type="nucleotide sequence ID" value="XM_003847384.1"/>
</dbReference>
<dbReference type="KEGG" id="ztr:MYCGRDRAFT_51600"/>
<feature type="compositionally biased region" description="Polar residues" evidence="1">
    <location>
        <begin position="173"/>
        <end position="195"/>
    </location>
</feature>
<evidence type="ECO:0000313" key="2">
    <source>
        <dbReference type="EMBL" id="EGP82408.1"/>
    </source>
</evidence>
<proteinExistence type="predicted"/>
<sequence length="225" mass="24764">DPNLSTPKPDIYYSAKLAQINRRVRRDLANYIVLSSRSSLPAAPNFFLEGKSASGRPDVTQNQAMYNGAIGARGMLQLQNYGQPTLIYDGNAYTVTSTYHPGTGTLQMYATHPRPSVAPAGEPQYYMTQLGAYAMTHAPDTFRNGALAYRNARDWTQQERDRLIASANAAAQRMSTDTRSFSRTSENIGSSTMARESSESDTSADELAINLDAATKRQKRPTTQH</sequence>
<dbReference type="HOGENOM" id="CLU_1232504_0_0_1"/>
<accession>F9XQS5</accession>
<dbReference type="OrthoDB" id="5336565at2759"/>
<dbReference type="eggNOG" id="ENOG502SJYB">
    <property type="taxonomic scope" value="Eukaryota"/>
</dbReference>
<organism evidence="2 3">
    <name type="scientific">Zymoseptoria tritici (strain CBS 115943 / IPO323)</name>
    <name type="common">Speckled leaf blotch fungus</name>
    <name type="synonym">Septoria tritici</name>
    <dbReference type="NCBI Taxonomy" id="336722"/>
    <lineage>
        <taxon>Eukaryota</taxon>
        <taxon>Fungi</taxon>
        <taxon>Dikarya</taxon>
        <taxon>Ascomycota</taxon>
        <taxon>Pezizomycotina</taxon>
        <taxon>Dothideomycetes</taxon>
        <taxon>Dothideomycetidae</taxon>
        <taxon>Mycosphaerellales</taxon>
        <taxon>Mycosphaerellaceae</taxon>
        <taxon>Zymoseptoria</taxon>
    </lineage>
</organism>
<dbReference type="Proteomes" id="UP000008062">
    <property type="component" value="Chromosome 14"/>
</dbReference>
<dbReference type="GeneID" id="13400569"/>
<evidence type="ECO:0000256" key="1">
    <source>
        <dbReference type="SAM" id="MobiDB-lite"/>
    </source>
</evidence>
<name>F9XQS5_ZYMTI</name>
<keyword evidence="3" id="KW-1185">Reference proteome</keyword>
<feature type="non-terminal residue" evidence="2">
    <location>
        <position position="1"/>
    </location>
</feature>
<dbReference type="STRING" id="336722.F9XQS5"/>
<dbReference type="OMA" id="REGACAY"/>
<reference evidence="2 3" key="1">
    <citation type="journal article" date="2011" name="PLoS Genet.">
        <title>Finished genome of the fungal wheat pathogen Mycosphaerella graminicola reveals dispensome structure, chromosome plasticity, and stealth pathogenesis.</title>
        <authorList>
            <person name="Goodwin S.B."/>
            <person name="Ben M'barek S."/>
            <person name="Dhillon B."/>
            <person name="Wittenberg A.H.J."/>
            <person name="Crane C.F."/>
            <person name="Hane J.K."/>
            <person name="Foster A.J."/>
            <person name="Van der Lee T.A.J."/>
            <person name="Grimwood J."/>
            <person name="Aerts A."/>
            <person name="Antoniw J."/>
            <person name="Bailey A."/>
            <person name="Bluhm B."/>
            <person name="Bowler J."/>
            <person name="Bristow J."/>
            <person name="van der Burgt A."/>
            <person name="Canto-Canche B."/>
            <person name="Churchill A.C.L."/>
            <person name="Conde-Ferraez L."/>
            <person name="Cools H.J."/>
            <person name="Coutinho P.M."/>
            <person name="Csukai M."/>
            <person name="Dehal P."/>
            <person name="De Wit P."/>
            <person name="Donzelli B."/>
            <person name="van de Geest H.C."/>
            <person name="van Ham R.C.H.J."/>
            <person name="Hammond-Kosack K.E."/>
            <person name="Henrissat B."/>
            <person name="Kilian A."/>
            <person name="Kobayashi A.K."/>
            <person name="Koopmann E."/>
            <person name="Kourmpetis Y."/>
            <person name="Kuzniar A."/>
            <person name="Lindquist E."/>
            <person name="Lombard V."/>
            <person name="Maliepaard C."/>
            <person name="Martins N."/>
            <person name="Mehrabi R."/>
            <person name="Nap J.P.H."/>
            <person name="Ponomarenko A."/>
            <person name="Rudd J.J."/>
            <person name="Salamov A."/>
            <person name="Schmutz J."/>
            <person name="Schouten H.J."/>
            <person name="Shapiro H."/>
            <person name="Stergiopoulos I."/>
            <person name="Torriani S.F.F."/>
            <person name="Tu H."/>
            <person name="de Vries R.P."/>
            <person name="Waalwijk C."/>
            <person name="Ware S.B."/>
            <person name="Wiebenga A."/>
            <person name="Zwiers L.-H."/>
            <person name="Oliver R.P."/>
            <person name="Grigoriev I.V."/>
            <person name="Kema G.H.J."/>
        </authorList>
    </citation>
    <scope>NUCLEOTIDE SEQUENCE [LARGE SCALE GENOMIC DNA]</scope>
    <source>
        <strain evidence="3">CBS 115943 / IPO323</strain>
    </source>
</reference>
<protein>
    <submittedName>
        <fullName evidence="2">Uncharacterized protein</fullName>
    </submittedName>
</protein>
<dbReference type="EMBL" id="CM001209">
    <property type="protein sequence ID" value="EGP82408.1"/>
    <property type="molecule type" value="Genomic_DNA"/>
</dbReference>
<dbReference type="AlphaFoldDB" id="F9XQS5"/>
<gene>
    <name evidence="2" type="ORF">MYCGRDRAFT_51600</name>
</gene>
<feature type="compositionally biased region" description="Basic residues" evidence="1">
    <location>
        <begin position="216"/>
        <end position="225"/>
    </location>
</feature>
<feature type="region of interest" description="Disordered" evidence="1">
    <location>
        <begin position="171"/>
        <end position="225"/>
    </location>
</feature>
<dbReference type="InParanoid" id="F9XQS5"/>